<dbReference type="GO" id="GO:0005681">
    <property type="term" value="C:spliceosomal complex"/>
    <property type="evidence" value="ECO:0007669"/>
    <property type="project" value="UniProtKB-UniRule"/>
</dbReference>
<dbReference type="AlphaFoldDB" id="A0AAJ0CFK8"/>
<sequence length="344" mass="39475">MAESSKGRIAIKFGSSTSSSRPPPPPTSLGKRSRRAALGNNSDSESDHDHDRGRHETITGFGADGAETEHKTRSSEKERKNYVIARQANRDWRADVKAQRQGRNLLPEEARQQQNGSSSAAVEIELTDQDTNLQWGLSIKDKRDSHQEPQLIPQPKQAAPRDQPARTADEEALDALLGNRKEPEKTIQAPSEDDVYKRDAAEAGATSTLEDYEAMPVEEFGAALLRGMGWDGEHTGPKTKEIRKRQNRLGLGAKELKDVEDLGGWKQNGAKKSRPRLADYRREESKRKERMGRDDSYKREREREKERERGGYRDGRERDHYRDDRRDRDQHRHRSRDHDRDRRR</sequence>
<name>A0AAJ0CFK8_9HYPO</name>
<evidence type="ECO:0000256" key="3">
    <source>
        <dbReference type="ARBA" id="ARBA00023242"/>
    </source>
</evidence>
<keyword evidence="4" id="KW-0507">mRNA processing</keyword>
<evidence type="ECO:0000256" key="5">
    <source>
        <dbReference type="SAM" id="MobiDB-lite"/>
    </source>
</evidence>
<comment type="function">
    <text evidence="4">Involved in spliceosome maturation and the first step of pre-mRNA splicing.</text>
</comment>
<dbReference type="EMBL" id="JASWJB010000288">
    <property type="protein sequence ID" value="KAK2592096.1"/>
    <property type="molecule type" value="Genomic_DNA"/>
</dbReference>
<keyword evidence="4" id="KW-0747">Spliceosome</keyword>
<dbReference type="Proteomes" id="UP001251528">
    <property type="component" value="Unassembled WGS sequence"/>
</dbReference>
<feature type="domain" description="Spp2/MOS2 G-patch" evidence="6">
    <location>
        <begin position="206"/>
        <end position="256"/>
    </location>
</feature>
<feature type="region of interest" description="Disordered" evidence="5">
    <location>
        <begin position="228"/>
        <end position="344"/>
    </location>
</feature>
<evidence type="ECO:0000256" key="2">
    <source>
        <dbReference type="ARBA" id="ARBA00008576"/>
    </source>
</evidence>
<evidence type="ECO:0000256" key="1">
    <source>
        <dbReference type="ARBA" id="ARBA00004123"/>
    </source>
</evidence>
<dbReference type="Pfam" id="PF12656">
    <property type="entry name" value="G-patch_2"/>
    <property type="match status" value="1"/>
</dbReference>
<gene>
    <name evidence="7" type="ORF">QQS21_010202</name>
</gene>
<feature type="compositionally biased region" description="Basic and acidic residues" evidence="5">
    <location>
        <begin position="45"/>
        <end position="57"/>
    </location>
</feature>
<feature type="region of interest" description="Disordered" evidence="5">
    <location>
        <begin position="1"/>
        <end position="212"/>
    </location>
</feature>
<keyword evidence="8" id="KW-1185">Reference proteome</keyword>
<comment type="similarity">
    <text evidence="2 4">Belongs to the SPP2 family.</text>
</comment>
<feature type="compositionally biased region" description="Basic and acidic residues" evidence="5">
    <location>
        <begin position="67"/>
        <end position="81"/>
    </location>
</feature>
<comment type="subcellular location">
    <subcellularLocation>
        <location evidence="1 4">Nucleus</location>
    </subcellularLocation>
</comment>
<evidence type="ECO:0000313" key="8">
    <source>
        <dbReference type="Proteomes" id="UP001251528"/>
    </source>
</evidence>
<feature type="compositionally biased region" description="Basic and acidic residues" evidence="5">
    <location>
        <begin position="231"/>
        <end position="240"/>
    </location>
</feature>
<proteinExistence type="inferred from homology"/>
<evidence type="ECO:0000313" key="7">
    <source>
        <dbReference type="EMBL" id="KAK2592096.1"/>
    </source>
</evidence>
<dbReference type="InterPro" id="IPR026822">
    <property type="entry name" value="Spp2/MOS2_G-patch"/>
</dbReference>
<evidence type="ECO:0000256" key="4">
    <source>
        <dbReference type="RuleBase" id="RU369096"/>
    </source>
</evidence>
<accession>A0AAJ0CFK8</accession>
<comment type="caution">
    <text evidence="7">The sequence shown here is derived from an EMBL/GenBank/DDBJ whole genome shotgun (WGS) entry which is preliminary data.</text>
</comment>
<protein>
    <recommendedName>
        <fullName evidence="4">Pre-mRNA-splicing factor</fullName>
    </recommendedName>
</protein>
<keyword evidence="4" id="KW-0508">mRNA splicing</keyword>
<feature type="compositionally biased region" description="Basic and acidic residues" evidence="5">
    <location>
        <begin position="88"/>
        <end position="98"/>
    </location>
</feature>
<evidence type="ECO:0000259" key="6">
    <source>
        <dbReference type="Pfam" id="PF12656"/>
    </source>
</evidence>
<dbReference type="PANTHER" id="PTHR15818">
    <property type="entry name" value="G PATCH AND KOW-CONTAINING"/>
    <property type="match status" value="1"/>
</dbReference>
<organism evidence="7 8">
    <name type="scientific">Conoideocrella luteorostrata</name>
    <dbReference type="NCBI Taxonomy" id="1105319"/>
    <lineage>
        <taxon>Eukaryota</taxon>
        <taxon>Fungi</taxon>
        <taxon>Dikarya</taxon>
        <taxon>Ascomycota</taxon>
        <taxon>Pezizomycotina</taxon>
        <taxon>Sordariomycetes</taxon>
        <taxon>Hypocreomycetidae</taxon>
        <taxon>Hypocreales</taxon>
        <taxon>Clavicipitaceae</taxon>
        <taxon>Conoideocrella</taxon>
    </lineage>
</organism>
<dbReference type="PANTHER" id="PTHR15818:SF2">
    <property type="entry name" value="G-PATCH DOMAIN AND KOW MOTIFS-CONTAINING PROTEIN"/>
    <property type="match status" value="1"/>
</dbReference>
<dbReference type="InterPro" id="IPR045166">
    <property type="entry name" value="Spp2-like"/>
</dbReference>
<dbReference type="GO" id="GO:0000398">
    <property type="term" value="P:mRNA splicing, via spliceosome"/>
    <property type="evidence" value="ECO:0007669"/>
    <property type="project" value="UniProtKB-UniRule"/>
</dbReference>
<feature type="compositionally biased region" description="Basic and acidic residues" evidence="5">
    <location>
        <begin position="276"/>
        <end position="344"/>
    </location>
</feature>
<keyword evidence="3 4" id="KW-0539">Nucleus</keyword>
<reference evidence="7" key="1">
    <citation type="submission" date="2023-06" db="EMBL/GenBank/DDBJ databases">
        <title>Conoideocrella luteorostrata (Hypocreales: Clavicipitaceae), a potential biocontrol fungus for elongate hemlock scale in United States Christmas tree production areas.</title>
        <authorList>
            <person name="Barrett H."/>
            <person name="Lovett B."/>
            <person name="Macias A.M."/>
            <person name="Stajich J.E."/>
            <person name="Kasson M.T."/>
        </authorList>
    </citation>
    <scope>NUCLEOTIDE SEQUENCE</scope>
    <source>
        <strain evidence="7">ARSEF 14590</strain>
    </source>
</reference>